<keyword evidence="5" id="KW-0812">Transmembrane</keyword>
<dbReference type="InterPro" id="IPR050206">
    <property type="entry name" value="FtsK/SpoIIIE/SftA"/>
</dbReference>
<keyword evidence="2 4" id="KW-0547">Nucleotide-binding</keyword>
<proteinExistence type="predicted"/>
<keyword evidence="5" id="KW-1133">Transmembrane helix</keyword>
<keyword evidence="3 4" id="KW-0067">ATP-binding</keyword>
<gene>
    <name evidence="7" type="primary">essC</name>
    <name evidence="7" type="ORF">H9757_12080</name>
</gene>
<dbReference type="SMART" id="SM00382">
    <property type="entry name" value="AAA"/>
    <property type="match status" value="2"/>
</dbReference>
<dbReference type="GO" id="GO:0005524">
    <property type="term" value="F:ATP binding"/>
    <property type="evidence" value="ECO:0007669"/>
    <property type="project" value="UniProtKB-UniRule"/>
</dbReference>
<reference evidence="7" key="2">
    <citation type="submission" date="2021-04" db="EMBL/GenBank/DDBJ databases">
        <authorList>
            <person name="Gilroy R."/>
        </authorList>
    </citation>
    <scope>NUCLEOTIDE SEQUENCE</scope>
    <source>
        <strain evidence="7">ChiGjej1B1-1692</strain>
    </source>
</reference>
<keyword evidence="1" id="KW-0677">Repeat</keyword>
<dbReference type="GO" id="GO:0016020">
    <property type="term" value="C:membrane"/>
    <property type="evidence" value="ECO:0007669"/>
    <property type="project" value="UniProtKB-SubCell"/>
</dbReference>
<dbReference type="InterPro" id="IPR023839">
    <property type="entry name" value="Firmicutes_EssC_C"/>
</dbReference>
<dbReference type="GO" id="GO:0003677">
    <property type="term" value="F:DNA binding"/>
    <property type="evidence" value="ECO:0007669"/>
    <property type="project" value="InterPro"/>
</dbReference>
<dbReference type="SUPFAM" id="SSF49879">
    <property type="entry name" value="SMAD/FHA domain"/>
    <property type="match status" value="1"/>
</dbReference>
<evidence type="ECO:0000256" key="3">
    <source>
        <dbReference type="ARBA" id="ARBA00022840"/>
    </source>
</evidence>
<dbReference type="Gene3D" id="3.40.50.300">
    <property type="entry name" value="P-loop containing nucleotide triphosphate hydrolases"/>
    <property type="match status" value="3"/>
</dbReference>
<dbReference type="PANTHER" id="PTHR22683:SF1">
    <property type="entry name" value="TYPE VII SECRETION SYSTEM PROTEIN ESSC"/>
    <property type="match status" value="1"/>
</dbReference>
<dbReference type="Pfam" id="PF01580">
    <property type="entry name" value="FtsK_SpoIIIE"/>
    <property type="match status" value="2"/>
</dbReference>
<feature type="binding site" evidence="4">
    <location>
        <begin position="688"/>
        <end position="695"/>
    </location>
    <ligand>
        <name>ATP</name>
        <dbReference type="ChEBI" id="CHEBI:30616"/>
    </ligand>
</feature>
<dbReference type="InterPro" id="IPR027417">
    <property type="entry name" value="P-loop_NTPase"/>
</dbReference>
<accession>A0A9D2NZ91</accession>
<dbReference type="InterPro" id="IPR008984">
    <property type="entry name" value="SMAD_FHA_dom_sf"/>
</dbReference>
<feature type="domain" description="FtsK" evidence="6">
    <location>
        <begin position="668"/>
        <end position="862"/>
    </location>
</feature>
<dbReference type="NCBIfam" id="TIGR03928">
    <property type="entry name" value="T7_EssCb_Firm"/>
    <property type="match status" value="1"/>
</dbReference>
<evidence type="ECO:0000256" key="2">
    <source>
        <dbReference type="ARBA" id="ARBA00022741"/>
    </source>
</evidence>
<dbReference type="InterPro" id="IPR002543">
    <property type="entry name" value="FtsK_dom"/>
</dbReference>
<dbReference type="Proteomes" id="UP000823894">
    <property type="component" value="Unassembled WGS sequence"/>
</dbReference>
<dbReference type="CDD" id="cd00060">
    <property type="entry name" value="FHA"/>
    <property type="match status" value="1"/>
</dbReference>
<evidence type="ECO:0000259" key="6">
    <source>
        <dbReference type="PROSITE" id="PS50901"/>
    </source>
</evidence>
<dbReference type="CDD" id="cd01127">
    <property type="entry name" value="TrwB_TraG_TraD_VirD4"/>
    <property type="match status" value="1"/>
</dbReference>
<feature type="domain" description="FtsK" evidence="6">
    <location>
        <begin position="1001"/>
        <end position="1185"/>
    </location>
</feature>
<dbReference type="PANTHER" id="PTHR22683">
    <property type="entry name" value="SPORULATION PROTEIN RELATED"/>
    <property type="match status" value="1"/>
</dbReference>
<reference evidence="7" key="1">
    <citation type="journal article" date="2021" name="PeerJ">
        <title>Extensive microbial diversity within the chicken gut microbiome revealed by metagenomics and culture.</title>
        <authorList>
            <person name="Gilroy R."/>
            <person name="Ravi A."/>
            <person name="Getino M."/>
            <person name="Pursley I."/>
            <person name="Horton D.L."/>
            <person name="Alikhan N.F."/>
            <person name="Baker D."/>
            <person name="Gharbi K."/>
            <person name="Hall N."/>
            <person name="Watson M."/>
            <person name="Adriaenssens E.M."/>
            <person name="Foster-Nyarko E."/>
            <person name="Jarju S."/>
            <person name="Secka A."/>
            <person name="Antonio M."/>
            <person name="Oren A."/>
            <person name="Chaudhuri R.R."/>
            <person name="La Ragione R."/>
            <person name="Hildebrand F."/>
            <person name="Pallen M.J."/>
        </authorList>
    </citation>
    <scope>NUCLEOTIDE SEQUENCE</scope>
    <source>
        <strain evidence="7">ChiGjej1B1-1692</strain>
    </source>
</reference>
<name>A0A9D2NZ91_9FIRM</name>
<dbReference type="EMBL" id="DWWK01000197">
    <property type="protein sequence ID" value="HJC39774.1"/>
    <property type="molecule type" value="Genomic_DNA"/>
</dbReference>
<dbReference type="Gene3D" id="2.60.200.20">
    <property type="match status" value="1"/>
</dbReference>
<organism evidence="7 8">
    <name type="scientific">Candidatus Mediterraneibacter faecigallinarum</name>
    <dbReference type="NCBI Taxonomy" id="2838669"/>
    <lineage>
        <taxon>Bacteria</taxon>
        <taxon>Bacillati</taxon>
        <taxon>Bacillota</taxon>
        <taxon>Clostridia</taxon>
        <taxon>Lachnospirales</taxon>
        <taxon>Lachnospiraceae</taxon>
        <taxon>Mediterraneibacter</taxon>
    </lineage>
</organism>
<sequence length="1504" mass="169930">MENRYKIIISNKNLYKEIELADDAGELKVGTGIDCGARLHRDLFFGQIELTFIKMNGNWSVICSDNLYLSFGDVRKLMTAELEHGDILEVKYQESDNLAFRLEFLIDFDSGEKKYERVIELGQTQSLRIGSGGGCQISLNSQYTGSESMVLTRQGGSLLLQIERTRYGVYHNGKKAEMREEIKNGDFFSVSDFSFYYKNGKLRTEIRGDMTVTGLVSRDLPGHKSYPGFSRNTRLKTVVCEDEIEILDPPEKPQKPKNNLFMRLFPSMGILVAAGAMAFLGGTMIIFSLISGVIAIITAVMGVMEGKKDYKEGCENRIVKYNAYIEKKKAEIEQCRLEEQRTLEEIYISQEAEKKRLESFSPDLFDRVPEDEDFLCIRLGSGAVESRRPVKYKKQERLEIEDELQLMPEQICEAYRYVQGVPVVCDLKAVNAVGITGPEQYRFEIFKNMIVDLVTRQYFTDVRLFFVVEEKHKDRIHWLRFLPGAYCAQTDTRAIVSDDESKNLIFEYLYKELSAREQDKAYEDHIIVFFYDEYGFKKHPVSRFVEKAKDLGVTFVFFGNDRSEIPVGCAALVNILDSRQGVLINSEDRSQTHGFTYPHISDREAKRVVDILAPVYTEEISLEGSLTRNISMFEMLHILSVDDLDLAQRWKRSQVFRSMAAPIGVSKTGIVELDLHDKAHGPHGLVAGTTGSGKSEILQTYILSMATLFHPYEVGFVIIDFKGGGMVNQFETLPHLLGAITNIDGKAINRSLKSIKAELQKRQRLFADADVNHIDKYIKKYKVGEVEVPLPHLIIIVDEFAELKAEQPEFMKELISAARIGRSLGVHLILATQKPAGQVNEQIWSNSRFKLCLKVQSKEDSNEVLKSPLAAEIKEPGRAYLQVGNNEIFELFQSAYSGSPAAAEDGSVREFAIYSVPDAGRKTPVFVQKKEKSENETVTQLDAIVEYVAEYCQKKQLEKLPDICLPALAEKIDFVLQEQSAGAADGFYADLGIYDDPDNQYQGVYSVDLGTRNLMIIGSAQTGKTNILQNIIRSLSSRYTPDEVNIYILDFASRVLKIFDGLSHVGGVVCASEDEKLKNLFKLLRTEMEERKERLISVGVSSFAAYREAGRKDLPQIVLIIDNLTALKELYFQDDDELLNLCREGISVGISIVIANAQTAGIGYKYLSNFSARIATFCNDSNEYSSLFEHCSQRLDNIPGRCLVEIEKEHLECQCYLAFSGEKEYERAEQIREYIARINAASQDMAARRIPLIPAVLNEQYMKDEFRGMMKKRFSIVAGLDYDTVMPYALDLAAVGVLAVSGREGAGRHNWIRYTVSMLEGMYPGQSRVYISDSIGKRLAPLKEYGNTCGYGILTDDAVRFIKEIEEQLKERYDALAAGDDAALAKAPLLLLIIDNYDAAAAVCSDREAMEAYKNVTGRYKNLNVCIIVSALENASIPYSAPEIFKNIRDQHQMMYFDDISNMKIYDMPLAVARKFKKPIETGDGYYIRDNECVKLKTALCVRE</sequence>
<evidence type="ECO:0000256" key="5">
    <source>
        <dbReference type="SAM" id="Phobius"/>
    </source>
</evidence>
<dbReference type="SUPFAM" id="SSF52540">
    <property type="entry name" value="P-loop containing nucleoside triphosphate hydrolases"/>
    <property type="match status" value="2"/>
</dbReference>
<evidence type="ECO:0000256" key="4">
    <source>
        <dbReference type="PROSITE-ProRule" id="PRU00289"/>
    </source>
</evidence>
<evidence type="ECO:0000256" key="1">
    <source>
        <dbReference type="ARBA" id="ARBA00022737"/>
    </source>
</evidence>
<evidence type="ECO:0000313" key="8">
    <source>
        <dbReference type="Proteomes" id="UP000823894"/>
    </source>
</evidence>
<comment type="caution">
    <text evidence="7">The sequence shown here is derived from an EMBL/GenBank/DDBJ whole genome shotgun (WGS) entry which is preliminary data.</text>
</comment>
<dbReference type="InterPro" id="IPR003593">
    <property type="entry name" value="AAA+_ATPase"/>
</dbReference>
<feature type="binding site" evidence="4">
    <location>
        <begin position="1018"/>
        <end position="1025"/>
    </location>
    <ligand>
        <name>ATP</name>
        <dbReference type="ChEBI" id="CHEBI:30616"/>
    </ligand>
</feature>
<feature type="transmembrane region" description="Helical" evidence="5">
    <location>
        <begin position="285"/>
        <end position="303"/>
    </location>
</feature>
<evidence type="ECO:0000313" key="7">
    <source>
        <dbReference type="EMBL" id="HJC39774.1"/>
    </source>
</evidence>
<keyword evidence="5" id="KW-0472">Membrane</keyword>
<dbReference type="PROSITE" id="PS50901">
    <property type="entry name" value="FTSK"/>
    <property type="match status" value="2"/>
</dbReference>
<protein>
    <submittedName>
        <fullName evidence="7">Type VII secretion protein EssC</fullName>
    </submittedName>
</protein>